<dbReference type="Gene3D" id="3.30.40.10">
    <property type="entry name" value="Zinc/RING finger domain, C3HC4 (zinc finger)"/>
    <property type="match status" value="1"/>
</dbReference>
<dbReference type="Proteomes" id="UP001515500">
    <property type="component" value="Chromosome 3"/>
</dbReference>
<dbReference type="RefSeq" id="XP_039119992.1">
    <property type="nucleotide sequence ID" value="XM_039264058.1"/>
</dbReference>
<evidence type="ECO:0000313" key="5">
    <source>
        <dbReference type="RefSeq" id="XP_039119996.1"/>
    </source>
</evidence>
<evidence type="ECO:0000256" key="1">
    <source>
        <dbReference type="SAM" id="MobiDB-lite"/>
    </source>
</evidence>
<evidence type="ECO:0000313" key="3">
    <source>
        <dbReference type="RefSeq" id="XP_039119983.1"/>
    </source>
</evidence>
<keyword evidence="2" id="KW-1185">Reference proteome</keyword>
<evidence type="ECO:0000313" key="4">
    <source>
        <dbReference type="RefSeq" id="XP_039119992.1"/>
    </source>
</evidence>
<name>A0AB40AYT7_DIOCR</name>
<feature type="region of interest" description="Disordered" evidence="1">
    <location>
        <begin position="242"/>
        <end position="267"/>
    </location>
</feature>
<dbReference type="InterPro" id="IPR012866">
    <property type="entry name" value="DUF1644"/>
</dbReference>
<dbReference type="AlphaFoldDB" id="A0AB40AYT7"/>
<gene>
    <name evidence="3 4 5" type="primary">LOC120256348</name>
</gene>
<dbReference type="PANTHER" id="PTHR31197">
    <property type="entry name" value="OS01G0612600 PROTEIN"/>
    <property type="match status" value="1"/>
</dbReference>
<protein>
    <submittedName>
        <fullName evidence="3 4">Uncharacterized protein LOC120256348</fullName>
    </submittedName>
</protein>
<feature type="compositionally biased region" description="Basic residues" evidence="1">
    <location>
        <begin position="303"/>
        <end position="316"/>
    </location>
</feature>
<organism evidence="2 3">
    <name type="scientific">Dioscorea cayennensis subsp. rotundata</name>
    <name type="common">White Guinea yam</name>
    <name type="synonym">Dioscorea rotundata</name>
    <dbReference type="NCBI Taxonomy" id="55577"/>
    <lineage>
        <taxon>Eukaryota</taxon>
        <taxon>Viridiplantae</taxon>
        <taxon>Streptophyta</taxon>
        <taxon>Embryophyta</taxon>
        <taxon>Tracheophyta</taxon>
        <taxon>Spermatophyta</taxon>
        <taxon>Magnoliopsida</taxon>
        <taxon>Liliopsida</taxon>
        <taxon>Dioscoreales</taxon>
        <taxon>Dioscoreaceae</taxon>
        <taxon>Dioscorea</taxon>
    </lineage>
</organism>
<feature type="region of interest" description="Disordered" evidence="1">
    <location>
        <begin position="287"/>
        <end position="316"/>
    </location>
</feature>
<reference evidence="3 4" key="1">
    <citation type="submission" date="2025-04" db="UniProtKB">
        <authorList>
            <consortium name="RefSeq"/>
        </authorList>
    </citation>
    <scope>IDENTIFICATION</scope>
</reference>
<dbReference type="GeneID" id="120256348"/>
<dbReference type="RefSeq" id="XP_039119996.1">
    <property type="nucleotide sequence ID" value="XM_039264062.1"/>
</dbReference>
<dbReference type="InterPro" id="IPR013083">
    <property type="entry name" value="Znf_RING/FYVE/PHD"/>
</dbReference>
<evidence type="ECO:0000313" key="2">
    <source>
        <dbReference type="Proteomes" id="UP001515500"/>
    </source>
</evidence>
<sequence>MAVRIPSRRMIRSCSFDLEDKQLEIDWDDVICPICLDCPHNSVMLQCSSYAKGCRPFMCNTDVTHSNCLDRFKNAYGMTNVAKCSLGTNEVSEQSNQSIPPCSEDRPTCPLCRGDVTGWVVIDGARAQLNLKKRCCEEKQCSFVGNYVELQKHITLKHPYSRPSEVDPAHRLDWENFQQSSEIVDVLSVIHSEVPHGVVLGDYVIEYGGVETGDEYEDFPRSKGSWWTSCIMCQLFDKKASRNRRRSTTSEERRSSHRSSSTSSSVDDVYRTSIDIANYQYNGMDDEFVGGISSTPSRGSEIRRRHRRHRSHVRYR</sequence>
<dbReference type="PANTHER" id="PTHR31197:SF4">
    <property type="entry name" value="OS02G0150900 PROTEIN"/>
    <property type="match status" value="1"/>
</dbReference>
<dbReference type="Pfam" id="PF07800">
    <property type="entry name" value="DUF1644"/>
    <property type="match status" value="1"/>
</dbReference>
<dbReference type="RefSeq" id="XP_039119983.1">
    <property type="nucleotide sequence ID" value="XM_039264049.1"/>
</dbReference>
<accession>A0AB40AYT7</accession>
<proteinExistence type="predicted"/>